<keyword evidence="2" id="KW-1185">Reference proteome</keyword>
<gene>
    <name evidence="1" type="ordered locus">tsl1889</name>
</gene>
<protein>
    <submittedName>
        <fullName evidence="1">Tsl1889 protein</fullName>
    </submittedName>
</protein>
<dbReference type="Proteomes" id="UP000000440">
    <property type="component" value="Chromosome"/>
</dbReference>
<dbReference type="eggNOG" id="COG1600">
    <property type="taxonomic scope" value="Bacteria"/>
</dbReference>
<dbReference type="EMBL" id="BA000039">
    <property type="protein sequence ID" value="BAC09441.1"/>
    <property type="molecule type" value="Genomic_DNA"/>
</dbReference>
<evidence type="ECO:0000313" key="1">
    <source>
        <dbReference type="EMBL" id="BAC09441.1"/>
    </source>
</evidence>
<evidence type="ECO:0000313" key="2">
    <source>
        <dbReference type="Proteomes" id="UP000000440"/>
    </source>
</evidence>
<proteinExistence type="predicted"/>
<organism evidence="1 2">
    <name type="scientific">Thermosynechococcus vestitus (strain NIES-2133 / IAM M-273 / BP-1)</name>
    <dbReference type="NCBI Taxonomy" id="197221"/>
    <lineage>
        <taxon>Bacteria</taxon>
        <taxon>Bacillati</taxon>
        <taxon>Cyanobacteriota</taxon>
        <taxon>Cyanophyceae</taxon>
        <taxon>Acaryochloridales</taxon>
        <taxon>Thermosynechococcaceae</taxon>
        <taxon>Thermosynechococcus</taxon>
    </lineage>
</organism>
<reference evidence="1 2" key="1">
    <citation type="journal article" date="2002" name="DNA Res.">
        <title>Complete genome structure of the thermophilic cyanobacterium Thermosynechococcus elongatus BP-1.</title>
        <authorList>
            <person name="Nakamura Y."/>
            <person name="Kaneko T."/>
            <person name="Sato S."/>
            <person name="Ikeuchi M."/>
            <person name="Katoh H."/>
            <person name="Sasamoto S."/>
            <person name="Watanabe A."/>
            <person name="Iriguchi M."/>
            <person name="Kawashima K."/>
            <person name="Kimura T."/>
            <person name="Kishida Y."/>
            <person name="Kiyokawa C."/>
            <person name="Kohara M."/>
            <person name="Matsumoto M."/>
            <person name="Matsuno A."/>
            <person name="Nakazaki N."/>
            <person name="Shimpo S."/>
            <person name="Sugimoto M."/>
            <person name="Takeuchi C."/>
            <person name="Yamada M."/>
            <person name="Tabata S."/>
        </authorList>
    </citation>
    <scope>NUCLEOTIDE SEQUENCE [LARGE SCALE GENOMIC DNA]</scope>
    <source>
        <strain evidence="2">IAM M-273 / NIES-2133 / BP-1</strain>
    </source>
</reference>
<dbReference type="AlphaFoldDB" id="Q8DHQ6"/>
<name>Q8DHQ6_THEVB</name>
<dbReference type="EnsemblBacteria" id="BAC09441">
    <property type="protein sequence ID" value="BAC09441"/>
    <property type="gene ID" value="BAC09441"/>
</dbReference>
<accession>Q8DHQ6</accession>
<dbReference type="STRING" id="197221.gene:10748495"/>
<sequence length="85" mass="9310">MSATSGCPAVAVRILPIAQTIAIQSLVVNVQPYPWHIAPPLTELATLSEAEWERRLPASALRRIKPAMERRNAQGNLNAQANIKQ</sequence>
<dbReference type="KEGG" id="tel:tsl1889"/>